<dbReference type="GO" id="GO:0000272">
    <property type="term" value="P:polysaccharide catabolic process"/>
    <property type="evidence" value="ECO:0007669"/>
    <property type="project" value="UniProtKB-KW"/>
</dbReference>
<reference evidence="6" key="1">
    <citation type="journal article" date="2019" name="bioRxiv">
        <title>The Genome of the Zebra Mussel, Dreissena polymorpha: A Resource for Invasive Species Research.</title>
        <authorList>
            <person name="McCartney M.A."/>
            <person name="Auch B."/>
            <person name="Kono T."/>
            <person name="Mallez S."/>
            <person name="Zhang Y."/>
            <person name="Obille A."/>
            <person name="Becker A."/>
            <person name="Abrahante J.E."/>
            <person name="Garbe J."/>
            <person name="Badalamenti J.P."/>
            <person name="Herman A."/>
            <person name="Mangelson H."/>
            <person name="Liachko I."/>
            <person name="Sullivan S."/>
            <person name="Sone E.D."/>
            <person name="Koren S."/>
            <person name="Silverstein K.A.T."/>
            <person name="Beckman K.B."/>
            <person name="Gohl D.M."/>
        </authorList>
    </citation>
    <scope>NUCLEOTIDE SEQUENCE</scope>
    <source>
        <strain evidence="6">Duluth1</strain>
        <tissue evidence="6">Whole animal</tissue>
    </source>
</reference>
<keyword evidence="3" id="KW-0119">Carbohydrate metabolism</keyword>
<evidence type="ECO:0000313" key="7">
    <source>
        <dbReference type="Proteomes" id="UP000828390"/>
    </source>
</evidence>
<dbReference type="SUPFAM" id="SSF51445">
    <property type="entry name" value="(Trans)glycosidases"/>
    <property type="match status" value="1"/>
</dbReference>
<feature type="domain" description="GH10" evidence="5">
    <location>
        <begin position="1"/>
        <end position="173"/>
    </location>
</feature>
<dbReference type="PANTHER" id="PTHR31490:SF1">
    <property type="entry name" value="ENDO-1,4-BETA-XYLANASE 1"/>
    <property type="match status" value="1"/>
</dbReference>
<evidence type="ECO:0000256" key="2">
    <source>
        <dbReference type="ARBA" id="ARBA00022801"/>
    </source>
</evidence>
<protein>
    <recommendedName>
        <fullName evidence="5">GH10 domain-containing protein</fullName>
    </recommendedName>
</protein>
<keyword evidence="2" id="KW-0378">Hydrolase</keyword>
<dbReference type="PANTHER" id="PTHR31490">
    <property type="entry name" value="GLYCOSYL HYDROLASE"/>
    <property type="match status" value="1"/>
</dbReference>
<reference evidence="6" key="2">
    <citation type="submission" date="2020-11" db="EMBL/GenBank/DDBJ databases">
        <authorList>
            <person name="McCartney M.A."/>
            <person name="Auch B."/>
            <person name="Kono T."/>
            <person name="Mallez S."/>
            <person name="Becker A."/>
            <person name="Gohl D.M."/>
            <person name="Silverstein K.A.T."/>
            <person name="Koren S."/>
            <person name="Bechman K.B."/>
            <person name="Herman A."/>
            <person name="Abrahante J.E."/>
            <person name="Garbe J."/>
        </authorList>
    </citation>
    <scope>NUCLEOTIDE SEQUENCE</scope>
    <source>
        <strain evidence="6">Duluth1</strain>
        <tissue evidence="6">Whole animal</tissue>
    </source>
</reference>
<dbReference type="InterPro" id="IPR044846">
    <property type="entry name" value="GH10"/>
</dbReference>
<evidence type="ECO:0000256" key="3">
    <source>
        <dbReference type="ARBA" id="ARBA00023277"/>
    </source>
</evidence>
<accession>A0A9D4LFL1</accession>
<sequence>MKMFSSVHKVDPNVQLFLNDYGIMEDTAAQSLRNQAMMFKSAGVPIHGIGIQSHLRDINVDITTMKARLDTVAEAVLPIWITELSIETTNETVKASVLRPNAAGLVYQELYKTTWRTNTTLPVHGNGDVTVRGFQGVYKVTVKKSGKELTNKYVSVMDDKAIVVDMTKSFMLK</sequence>
<organism evidence="6 7">
    <name type="scientific">Dreissena polymorpha</name>
    <name type="common">Zebra mussel</name>
    <name type="synonym">Mytilus polymorpha</name>
    <dbReference type="NCBI Taxonomy" id="45954"/>
    <lineage>
        <taxon>Eukaryota</taxon>
        <taxon>Metazoa</taxon>
        <taxon>Spiralia</taxon>
        <taxon>Lophotrochozoa</taxon>
        <taxon>Mollusca</taxon>
        <taxon>Bivalvia</taxon>
        <taxon>Autobranchia</taxon>
        <taxon>Heteroconchia</taxon>
        <taxon>Euheterodonta</taxon>
        <taxon>Imparidentia</taxon>
        <taxon>Neoheterodontei</taxon>
        <taxon>Myida</taxon>
        <taxon>Dreissenoidea</taxon>
        <taxon>Dreissenidae</taxon>
        <taxon>Dreissena</taxon>
    </lineage>
</organism>
<proteinExistence type="inferred from homology"/>
<evidence type="ECO:0000259" key="5">
    <source>
        <dbReference type="PROSITE" id="PS51760"/>
    </source>
</evidence>
<dbReference type="Pfam" id="PF00331">
    <property type="entry name" value="Glyco_hydro_10"/>
    <property type="match status" value="1"/>
</dbReference>
<dbReference type="OrthoDB" id="1650875at2759"/>
<dbReference type="AlphaFoldDB" id="A0A9D4LFL1"/>
<dbReference type="GO" id="GO:0031176">
    <property type="term" value="F:endo-1,4-beta-xylanase activity"/>
    <property type="evidence" value="ECO:0007669"/>
    <property type="project" value="UniProtKB-ARBA"/>
</dbReference>
<dbReference type="PROSITE" id="PS51760">
    <property type="entry name" value="GH10_2"/>
    <property type="match status" value="1"/>
</dbReference>
<name>A0A9D4LFL1_DREPO</name>
<dbReference type="Proteomes" id="UP000828390">
    <property type="component" value="Unassembled WGS sequence"/>
</dbReference>
<dbReference type="InterPro" id="IPR017853">
    <property type="entry name" value="GH"/>
</dbReference>
<evidence type="ECO:0000256" key="1">
    <source>
        <dbReference type="ARBA" id="ARBA00007495"/>
    </source>
</evidence>
<comment type="similarity">
    <text evidence="1">Belongs to the glycosyl hydrolase 10 (cellulase F) family.</text>
</comment>
<dbReference type="Gene3D" id="3.20.20.80">
    <property type="entry name" value="Glycosidases"/>
    <property type="match status" value="1"/>
</dbReference>
<gene>
    <name evidence="6" type="ORF">DPMN_100319</name>
</gene>
<keyword evidence="4" id="KW-0624">Polysaccharide degradation</keyword>
<comment type="caution">
    <text evidence="6">The sequence shown here is derived from an EMBL/GenBank/DDBJ whole genome shotgun (WGS) entry which is preliminary data.</text>
</comment>
<keyword evidence="7" id="KW-1185">Reference proteome</keyword>
<dbReference type="InterPro" id="IPR001000">
    <property type="entry name" value="GH10_dom"/>
</dbReference>
<evidence type="ECO:0000256" key="4">
    <source>
        <dbReference type="ARBA" id="ARBA00023326"/>
    </source>
</evidence>
<evidence type="ECO:0000313" key="6">
    <source>
        <dbReference type="EMBL" id="KAH3857707.1"/>
    </source>
</evidence>
<dbReference type="EMBL" id="JAIWYP010000003">
    <property type="protein sequence ID" value="KAH3857707.1"/>
    <property type="molecule type" value="Genomic_DNA"/>
</dbReference>